<evidence type="ECO:0000256" key="3">
    <source>
        <dbReference type="ARBA" id="ARBA00022748"/>
    </source>
</evidence>
<dbReference type="InterPro" id="IPR023494">
    <property type="entry name" value="Cyt_c_bgen_Ccs1/CcsB/ResB"/>
</dbReference>
<evidence type="ECO:0000256" key="6">
    <source>
        <dbReference type="SAM" id="Phobius"/>
    </source>
</evidence>
<feature type="transmembrane region" description="Helical" evidence="6">
    <location>
        <begin position="442"/>
        <end position="460"/>
    </location>
</feature>
<keyword evidence="3" id="KW-0201">Cytochrome c-type biogenesis</keyword>
<proteinExistence type="predicted"/>
<keyword evidence="2 6" id="KW-0812">Transmembrane</keyword>
<keyword evidence="5 6" id="KW-0472">Membrane</keyword>
<sequence length="502" mass="56205">MGSNNEFLKRFNIWVYTGNLMTTVLDNRSFLRWCWRQLTSMRTALFLLLLLGIAAIPGSLFPQRTQNPLQVKQYFIDNPSLAPWLDRLSFFEVYSSPWFSAIYLLLFISLIGCVLPRSIEHAKAIGAKPPLTPKYLDRLENFTEIKKINLDDAEKYLKKKGFRIRREENSISAEKGYARESGNLLFHLSLVLVLIGVGVGSLLGSRGDAILNIGDRFINTPTSYDLLNFGKYQKEDSLIPFSITVKDFNAQYDSVTNAPIDYTLTVSTANPAGSKEEIKIIKVNKPLAYGNTKIYLQANGYSPIVVVKNKQGKVVFEGPTTFLPQDSNLSSIGAIKIPDMQPQIGFVSSFLPTADRDPIRGGFSSYPEVLDPRLLFAIWKGDLGLDSGIPQSVYRIDTSNMERIGLKALTLNETFDFGEGSITFTGWNSWVNLQIVSDPGKYYALVGAILAITGLLISLFTRQRRIWVKQGKKTQIAGLSKNEIPGLEEEIKLLIKEVSGER</sequence>
<feature type="transmembrane region" description="Helical" evidence="6">
    <location>
        <begin position="98"/>
        <end position="115"/>
    </location>
</feature>
<evidence type="ECO:0000256" key="5">
    <source>
        <dbReference type="ARBA" id="ARBA00023136"/>
    </source>
</evidence>
<reference evidence="8" key="1">
    <citation type="submission" date="2020-05" db="EMBL/GenBank/DDBJ databases">
        <authorList>
            <person name="Chiriac C."/>
            <person name="Salcher M."/>
            <person name="Ghai R."/>
            <person name="Kavagutti S V."/>
        </authorList>
    </citation>
    <scope>NUCLEOTIDE SEQUENCE</scope>
</reference>
<dbReference type="EMBL" id="CAEZZO010000069">
    <property type="protein sequence ID" value="CAB4767202.1"/>
    <property type="molecule type" value="Genomic_DNA"/>
</dbReference>
<feature type="transmembrane region" description="Helical" evidence="6">
    <location>
        <begin position="43"/>
        <end position="61"/>
    </location>
</feature>
<evidence type="ECO:0000256" key="2">
    <source>
        <dbReference type="ARBA" id="ARBA00022692"/>
    </source>
</evidence>
<comment type="subcellular location">
    <subcellularLocation>
        <location evidence="1">Membrane</location>
        <topology evidence="1">Multi-pass membrane protein</topology>
    </subcellularLocation>
</comment>
<dbReference type="PANTHER" id="PTHR31566:SF0">
    <property type="entry name" value="CYTOCHROME C BIOGENESIS PROTEIN CCS1, CHLOROPLASTIC"/>
    <property type="match status" value="1"/>
</dbReference>
<evidence type="ECO:0000313" key="8">
    <source>
        <dbReference type="EMBL" id="CAB4767202.1"/>
    </source>
</evidence>
<protein>
    <submittedName>
        <fullName evidence="8">Unannotated protein</fullName>
    </submittedName>
</protein>
<dbReference type="GO" id="GO:0017004">
    <property type="term" value="P:cytochrome complex assembly"/>
    <property type="evidence" value="ECO:0007669"/>
    <property type="project" value="UniProtKB-KW"/>
</dbReference>
<evidence type="ECO:0000259" key="7">
    <source>
        <dbReference type="Pfam" id="PF05140"/>
    </source>
</evidence>
<dbReference type="InterPro" id="IPR007816">
    <property type="entry name" value="ResB-like_domain"/>
</dbReference>
<name>A0A6J6V4Q8_9ZZZZ</name>
<gene>
    <name evidence="8" type="ORF">UFOPK2886_00554</name>
</gene>
<feature type="domain" description="ResB-like" evidence="7">
    <location>
        <begin position="41"/>
        <end position="491"/>
    </location>
</feature>
<dbReference type="GO" id="GO:0016020">
    <property type="term" value="C:membrane"/>
    <property type="evidence" value="ECO:0007669"/>
    <property type="project" value="UniProtKB-SubCell"/>
</dbReference>
<accession>A0A6J6V4Q8</accession>
<keyword evidence="4 6" id="KW-1133">Transmembrane helix</keyword>
<dbReference type="AlphaFoldDB" id="A0A6J6V4Q8"/>
<feature type="transmembrane region" description="Helical" evidence="6">
    <location>
        <begin position="184"/>
        <end position="203"/>
    </location>
</feature>
<dbReference type="PANTHER" id="PTHR31566">
    <property type="entry name" value="CYTOCHROME C BIOGENESIS PROTEIN CCS1, CHLOROPLASTIC"/>
    <property type="match status" value="1"/>
</dbReference>
<evidence type="ECO:0000256" key="1">
    <source>
        <dbReference type="ARBA" id="ARBA00004141"/>
    </source>
</evidence>
<evidence type="ECO:0000256" key="4">
    <source>
        <dbReference type="ARBA" id="ARBA00022989"/>
    </source>
</evidence>
<organism evidence="8">
    <name type="scientific">freshwater metagenome</name>
    <dbReference type="NCBI Taxonomy" id="449393"/>
    <lineage>
        <taxon>unclassified sequences</taxon>
        <taxon>metagenomes</taxon>
        <taxon>ecological metagenomes</taxon>
    </lineage>
</organism>
<dbReference type="Pfam" id="PF05140">
    <property type="entry name" value="ResB"/>
    <property type="match status" value="1"/>
</dbReference>